<reference evidence="2" key="1">
    <citation type="submission" date="2020-09" db="EMBL/GenBank/DDBJ databases">
        <title>Comparative genome analyses of four rice-infecting Rhizoctonia solani isolates reveal extensive enrichment of homogalacturonan modification genes.</title>
        <authorList>
            <person name="Lee D.-Y."/>
            <person name="Jeon J."/>
            <person name="Kim K.-T."/>
            <person name="Cheong K."/>
            <person name="Song H."/>
            <person name="Choi G."/>
            <person name="Ko J."/>
            <person name="Opiyo S.O."/>
            <person name="Zuo S."/>
            <person name="Madhav S."/>
            <person name="Lee Y.-H."/>
            <person name="Wang G.-L."/>
        </authorList>
    </citation>
    <scope>NUCLEOTIDE SEQUENCE</scope>
    <source>
        <strain evidence="2">AG1-IA B2</strain>
    </source>
</reference>
<accession>A0A8H7M1Z8</accession>
<comment type="caution">
    <text evidence="2">The sequence shown here is derived from an EMBL/GenBank/DDBJ whole genome shotgun (WGS) entry which is preliminary data.</text>
</comment>
<evidence type="ECO:0000313" key="3">
    <source>
        <dbReference type="Proteomes" id="UP000614334"/>
    </source>
</evidence>
<gene>
    <name evidence="2" type="ORF">RHS01_09119</name>
</gene>
<name>A0A8H7M1Z8_9AGAM</name>
<dbReference type="EMBL" id="JACYCF010000019">
    <property type="protein sequence ID" value="KAF8750849.1"/>
    <property type="molecule type" value="Genomic_DNA"/>
</dbReference>
<dbReference type="AlphaFoldDB" id="A0A8H7M1Z8"/>
<protein>
    <submittedName>
        <fullName evidence="2">Uncharacterized protein</fullName>
    </submittedName>
</protein>
<feature type="region of interest" description="Disordered" evidence="1">
    <location>
        <begin position="1"/>
        <end position="107"/>
    </location>
</feature>
<feature type="compositionally biased region" description="Basic and acidic residues" evidence="1">
    <location>
        <begin position="1"/>
        <end position="12"/>
    </location>
</feature>
<evidence type="ECO:0000256" key="1">
    <source>
        <dbReference type="SAM" id="MobiDB-lite"/>
    </source>
</evidence>
<proteinExistence type="predicted"/>
<sequence length="107" mass="11686">MSSVKPLEEQKDLSSAPSAPKSKSQKKKAAAAAKKAASAAARANDDPVSQPTTTEDRYRATQRPMQMRISRSPREQDVEGDAWGLNEDEPAVAHDDVMKPTRTILPR</sequence>
<dbReference type="Proteomes" id="UP000614334">
    <property type="component" value="Unassembled WGS sequence"/>
</dbReference>
<organism evidence="2 3">
    <name type="scientific">Rhizoctonia solani</name>
    <dbReference type="NCBI Taxonomy" id="456999"/>
    <lineage>
        <taxon>Eukaryota</taxon>
        <taxon>Fungi</taxon>
        <taxon>Dikarya</taxon>
        <taxon>Basidiomycota</taxon>
        <taxon>Agaricomycotina</taxon>
        <taxon>Agaricomycetes</taxon>
        <taxon>Cantharellales</taxon>
        <taxon>Ceratobasidiaceae</taxon>
        <taxon>Rhizoctonia</taxon>
    </lineage>
</organism>
<evidence type="ECO:0000313" key="2">
    <source>
        <dbReference type="EMBL" id="KAF8750849.1"/>
    </source>
</evidence>
<feature type="compositionally biased region" description="Low complexity" evidence="1">
    <location>
        <begin position="30"/>
        <end position="41"/>
    </location>
</feature>